<dbReference type="Pfam" id="PF13416">
    <property type="entry name" value="SBP_bac_8"/>
    <property type="match status" value="1"/>
</dbReference>
<reference evidence="2" key="1">
    <citation type="submission" date="2020-12" db="EMBL/GenBank/DDBJ databases">
        <authorList>
            <person name="Huq M.A."/>
        </authorList>
    </citation>
    <scope>NUCLEOTIDE SEQUENCE</scope>
    <source>
        <strain evidence="2">MAHUQ-46</strain>
    </source>
</reference>
<dbReference type="EMBL" id="JAELUP010000117">
    <property type="protein sequence ID" value="MBJ6364325.1"/>
    <property type="molecule type" value="Genomic_DNA"/>
</dbReference>
<evidence type="ECO:0000313" key="3">
    <source>
        <dbReference type="Proteomes" id="UP000640274"/>
    </source>
</evidence>
<proteinExistence type="predicted"/>
<organism evidence="2 3">
    <name type="scientific">Paenibacillus roseus</name>
    <dbReference type="NCBI Taxonomy" id="2798579"/>
    <lineage>
        <taxon>Bacteria</taxon>
        <taxon>Bacillati</taxon>
        <taxon>Bacillota</taxon>
        <taxon>Bacilli</taxon>
        <taxon>Bacillales</taxon>
        <taxon>Paenibacillaceae</taxon>
        <taxon>Paenibacillus</taxon>
    </lineage>
</organism>
<dbReference type="PANTHER" id="PTHR43649:SF12">
    <property type="entry name" value="DIACETYLCHITOBIOSE BINDING PROTEIN DASA"/>
    <property type="match status" value="1"/>
</dbReference>
<keyword evidence="1" id="KW-0812">Transmembrane</keyword>
<keyword evidence="1" id="KW-1133">Transmembrane helix</keyword>
<dbReference type="SUPFAM" id="SSF53850">
    <property type="entry name" value="Periplasmic binding protein-like II"/>
    <property type="match status" value="1"/>
</dbReference>
<sequence length="419" mass="46830">MVWKNIAGWSIAIIGVVASLLILTWLQPISSSKSLQYMVQTEVSLTAWIYSKPVGELLAEYQSKHPEVNIEIRTFRSERQLYEELMAAISTRMPPNMAEIGSGFGIIGLAETGGLAPFDRLSSEPMLAIDSDYLETFKYDGQLWAMPYGMVVPVLYYNENLMRLSDAPSDATSLSWEQLTSFGMKMTQDINGDGSTDIWGLVADNSALWNQIRTIGVREIDSATDVEYLFSVWHDLVHRYKIMPALEQHLALSSFIDGTAGMLLAPSDIAKMLEEYIGGTFEFGVLPVPHIAHNDATPARVSGFVMLRSGAETEQNVRQIISYLLQPEIQQRLFKETSKLPILKGSIEQLVGEGKGLTERDYELFRIAGGKLQLERAGMTSKAGREKLLNIQLQLEANSEACIPCMMQAYEETFMRGMR</sequence>
<feature type="transmembrane region" description="Helical" evidence="1">
    <location>
        <begin position="6"/>
        <end position="26"/>
    </location>
</feature>
<gene>
    <name evidence="2" type="ORF">JFN88_24205</name>
</gene>
<protein>
    <submittedName>
        <fullName evidence="2">Extracellular solute-binding protein</fullName>
    </submittedName>
</protein>
<dbReference type="AlphaFoldDB" id="A0A934JCK2"/>
<dbReference type="InterPro" id="IPR006059">
    <property type="entry name" value="SBP"/>
</dbReference>
<keyword evidence="3" id="KW-1185">Reference proteome</keyword>
<accession>A0A934JCK2</accession>
<comment type="caution">
    <text evidence="2">The sequence shown here is derived from an EMBL/GenBank/DDBJ whole genome shotgun (WGS) entry which is preliminary data.</text>
</comment>
<dbReference type="InterPro" id="IPR050490">
    <property type="entry name" value="Bact_solute-bd_prot1"/>
</dbReference>
<keyword evidence="1" id="KW-0472">Membrane</keyword>
<dbReference type="Gene3D" id="3.40.190.10">
    <property type="entry name" value="Periplasmic binding protein-like II"/>
    <property type="match status" value="1"/>
</dbReference>
<dbReference type="PANTHER" id="PTHR43649">
    <property type="entry name" value="ARABINOSE-BINDING PROTEIN-RELATED"/>
    <property type="match status" value="1"/>
</dbReference>
<evidence type="ECO:0000256" key="1">
    <source>
        <dbReference type="SAM" id="Phobius"/>
    </source>
</evidence>
<evidence type="ECO:0000313" key="2">
    <source>
        <dbReference type="EMBL" id="MBJ6364325.1"/>
    </source>
</evidence>
<dbReference type="Proteomes" id="UP000640274">
    <property type="component" value="Unassembled WGS sequence"/>
</dbReference>
<name>A0A934JCK2_9BACL</name>
<dbReference type="RefSeq" id="WP_199021909.1">
    <property type="nucleotide sequence ID" value="NZ_JAELUP010000117.1"/>
</dbReference>